<dbReference type="GO" id="GO:0046872">
    <property type="term" value="F:metal ion binding"/>
    <property type="evidence" value="ECO:0007669"/>
    <property type="project" value="UniProtKB-KW"/>
</dbReference>
<dbReference type="GO" id="GO:0009055">
    <property type="term" value="F:electron transfer activity"/>
    <property type="evidence" value="ECO:0007669"/>
    <property type="project" value="InterPro"/>
</dbReference>
<sequence length="633" mass="67718">MKNPLIPTTVGRFSLASAALVMCTIGPVLAQQAVTLDQGWDEATRNQFYHEPQGSPILPYAWFLALEQTNSEALFRADDHLESFGLISWGLTDLNPDGLPIGMTIDRGMLEPEPQLGMNCAACHVTKIKVKDTHVLIDGGVSHFDFGAFMQDLLAALQATRDDPAKFDRFAARVLGADVSRDAITQLHARFSLMTQTRENWADRNASTVIAGPGRVDALNVILNQVTAEMLHRPDNARPPNAPVSFPYLWDAPYLNFVQYNGVVPNAGAGAIGRNVGQVLGVFGQVSVVETILPVGYASSVRVGHLMDLENTLGSLTSPQWSGLADLGLLPQLDTTLVARGQQIYATNCSGCHEAIDRTDRGDLASIEVKLVALPDIGTDPAAAYDFSNREVATGPLQGRKSAFVSGDPLCERTHGNEILAHVTVAVMMNDLSATGGTIVEAVGTELETSVMSKLRNALNAVGDKLGLSTHSHRKNEESDAHVIAGMKASGRSEAEIAAALTARSSDKSTLYSLLVADALERPSQDVICLETKETAQYRARPLNGIWATGPFLHNGSVPTLRALLSPVAERPKTFSLDASGFDSADVGFDVPAISGRSSFDTSISGNGNMGHTYGTTLSNVDRDALLEYLKSL</sequence>
<dbReference type="AlphaFoldDB" id="A0A2G8RIK0"/>
<dbReference type="GO" id="GO:0004130">
    <property type="term" value="F:cytochrome-c peroxidase activity"/>
    <property type="evidence" value="ECO:0007669"/>
    <property type="project" value="TreeGrafter"/>
</dbReference>
<dbReference type="RefSeq" id="WP_099909834.1">
    <property type="nucleotide sequence ID" value="NZ_AWWI01000041.1"/>
</dbReference>
<feature type="domain" description="Cytochrome c" evidence="6">
    <location>
        <begin position="336"/>
        <end position="633"/>
    </location>
</feature>
<proteinExistence type="predicted"/>
<keyword evidence="2 4" id="KW-0479">Metal-binding</keyword>
<dbReference type="GO" id="GO:0020037">
    <property type="term" value="F:heme binding"/>
    <property type="evidence" value="ECO:0007669"/>
    <property type="project" value="InterPro"/>
</dbReference>
<keyword evidence="3 4" id="KW-0408">Iron</keyword>
<organism evidence="7 8">
    <name type="scientific">Puniceibacterium antarcticum</name>
    <dbReference type="NCBI Taxonomy" id="1206336"/>
    <lineage>
        <taxon>Bacteria</taxon>
        <taxon>Pseudomonadati</taxon>
        <taxon>Pseudomonadota</taxon>
        <taxon>Alphaproteobacteria</taxon>
        <taxon>Rhodobacterales</taxon>
        <taxon>Paracoccaceae</taxon>
        <taxon>Puniceibacterium</taxon>
    </lineage>
</organism>
<dbReference type="NCBIfam" id="NF040606">
    <property type="entry name" value="CytoC_perox"/>
    <property type="match status" value="1"/>
</dbReference>
<dbReference type="SUPFAM" id="SSF46626">
    <property type="entry name" value="Cytochrome c"/>
    <property type="match status" value="1"/>
</dbReference>
<dbReference type="InterPro" id="IPR047758">
    <property type="entry name" value="CytoC_perox"/>
</dbReference>
<comment type="caution">
    <text evidence="7">The sequence shown here is derived from an EMBL/GenBank/DDBJ whole genome shotgun (WGS) entry which is preliminary data.</text>
</comment>
<evidence type="ECO:0000256" key="2">
    <source>
        <dbReference type="ARBA" id="ARBA00022723"/>
    </source>
</evidence>
<name>A0A2G8RIK0_9RHOB</name>
<dbReference type="InterPro" id="IPR009056">
    <property type="entry name" value="Cyt_c-like_dom"/>
</dbReference>
<evidence type="ECO:0000256" key="4">
    <source>
        <dbReference type="PROSITE-ProRule" id="PRU00433"/>
    </source>
</evidence>
<keyword evidence="1 4" id="KW-0349">Heme</keyword>
<dbReference type="Pfam" id="PF21419">
    <property type="entry name" value="RoxA-like_Cyt-c"/>
    <property type="match status" value="1"/>
</dbReference>
<evidence type="ECO:0000313" key="8">
    <source>
        <dbReference type="Proteomes" id="UP000231259"/>
    </source>
</evidence>
<dbReference type="InterPro" id="IPR051395">
    <property type="entry name" value="Cytochrome_c_Peroxidase/MauG"/>
</dbReference>
<reference evidence="7 8" key="1">
    <citation type="submission" date="2013-09" db="EMBL/GenBank/DDBJ databases">
        <title>Genome sequencing of Phaeobacter antarcticus sp. nov. SM1211.</title>
        <authorList>
            <person name="Zhang X.-Y."/>
            <person name="Liu C."/>
            <person name="Chen X.-L."/>
            <person name="Xie B.-B."/>
            <person name="Qin Q.-L."/>
            <person name="Rong J.-C."/>
            <person name="Zhang Y.-Z."/>
        </authorList>
    </citation>
    <scope>NUCLEOTIDE SEQUENCE [LARGE SCALE GENOMIC DNA]</scope>
    <source>
        <strain evidence="7 8">SM1211</strain>
    </source>
</reference>
<feature type="chain" id="PRO_5013600716" description="Cytochrome c domain-containing protein" evidence="5">
    <location>
        <begin position="31"/>
        <end position="633"/>
    </location>
</feature>
<dbReference type="InterPro" id="IPR036909">
    <property type="entry name" value="Cyt_c-like_dom_sf"/>
</dbReference>
<evidence type="ECO:0000313" key="7">
    <source>
        <dbReference type="EMBL" id="PIL21389.1"/>
    </source>
</evidence>
<keyword evidence="5" id="KW-0732">Signal</keyword>
<gene>
    <name evidence="7" type="ORF">P775_04620</name>
</gene>
<dbReference type="Proteomes" id="UP000231259">
    <property type="component" value="Unassembled WGS sequence"/>
</dbReference>
<evidence type="ECO:0000256" key="1">
    <source>
        <dbReference type="ARBA" id="ARBA00022617"/>
    </source>
</evidence>
<dbReference type="EMBL" id="AWWI01000041">
    <property type="protein sequence ID" value="PIL21389.1"/>
    <property type="molecule type" value="Genomic_DNA"/>
</dbReference>
<accession>A0A2G8RIK0</accession>
<evidence type="ECO:0000256" key="3">
    <source>
        <dbReference type="ARBA" id="ARBA00023004"/>
    </source>
</evidence>
<protein>
    <recommendedName>
        <fullName evidence="6">Cytochrome c domain-containing protein</fullName>
    </recommendedName>
</protein>
<evidence type="ECO:0000256" key="5">
    <source>
        <dbReference type="SAM" id="SignalP"/>
    </source>
</evidence>
<dbReference type="PANTHER" id="PTHR30600">
    <property type="entry name" value="CYTOCHROME C PEROXIDASE-RELATED"/>
    <property type="match status" value="1"/>
</dbReference>
<dbReference type="PROSITE" id="PS51007">
    <property type="entry name" value="CYTC"/>
    <property type="match status" value="1"/>
</dbReference>
<dbReference type="PANTHER" id="PTHR30600:SF9">
    <property type="entry name" value="BLR7738 PROTEIN"/>
    <property type="match status" value="1"/>
</dbReference>
<keyword evidence="8" id="KW-1185">Reference proteome</keyword>
<feature type="signal peptide" evidence="5">
    <location>
        <begin position="1"/>
        <end position="30"/>
    </location>
</feature>
<evidence type="ECO:0000259" key="6">
    <source>
        <dbReference type="PROSITE" id="PS51007"/>
    </source>
</evidence>
<dbReference type="Gene3D" id="1.10.760.10">
    <property type="entry name" value="Cytochrome c-like domain"/>
    <property type="match status" value="1"/>
</dbReference>
<dbReference type="OrthoDB" id="417271at2"/>